<evidence type="ECO:0008006" key="3">
    <source>
        <dbReference type="Google" id="ProtNLM"/>
    </source>
</evidence>
<accession>A0A5Q2N1U2</accession>
<dbReference type="Proteomes" id="UP000366051">
    <property type="component" value="Chromosome"/>
</dbReference>
<proteinExistence type="predicted"/>
<name>A0A5Q2N1U2_9FIRM</name>
<evidence type="ECO:0000313" key="1">
    <source>
        <dbReference type="EMBL" id="QGG47799.1"/>
    </source>
</evidence>
<reference evidence="2" key="1">
    <citation type="submission" date="2019-11" db="EMBL/GenBank/DDBJ databases">
        <title>Genome sequence of Heliorestis convoluta strain HH, an alkaliphilic and minimalistic phototrophic bacterium from a soda lake in Egypt.</title>
        <authorList>
            <person name="Dewey E.D."/>
            <person name="Stokes L.M."/>
            <person name="Burchell B.M."/>
            <person name="Shaffer K.N."/>
            <person name="Huntington A.M."/>
            <person name="Baker J.M."/>
            <person name="Nadendla S."/>
            <person name="Giglio M.G."/>
            <person name="Touchman J.W."/>
            <person name="Blankenship R.E."/>
            <person name="Madigan M.T."/>
            <person name="Sattley W.M."/>
        </authorList>
    </citation>
    <scope>NUCLEOTIDE SEQUENCE [LARGE SCALE GENOMIC DNA]</scope>
    <source>
        <strain evidence="2">HH</strain>
    </source>
</reference>
<gene>
    <name evidence="1" type="ORF">FTV88_1701</name>
</gene>
<organism evidence="1 2">
    <name type="scientific">Heliorestis convoluta</name>
    <dbReference type="NCBI Taxonomy" id="356322"/>
    <lineage>
        <taxon>Bacteria</taxon>
        <taxon>Bacillati</taxon>
        <taxon>Bacillota</taxon>
        <taxon>Clostridia</taxon>
        <taxon>Eubacteriales</taxon>
        <taxon>Heliobacteriaceae</taxon>
        <taxon>Heliorestis</taxon>
    </lineage>
</organism>
<dbReference type="KEGG" id="hcv:FTV88_1701"/>
<keyword evidence="2" id="KW-1185">Reference proteome</keyword>
<dbReference type="AlphaFoldDB" id="A0A5Q2N1U2"/>
<dbReference type="EMBL" id="CP045875">
    <property type="protein sequence ID" value="QGG47799.1"/>
    <property type="molecule type" value="Genomic_DNA"/>
</dbReference>
<evidence type="ECO:0000313" key="2">
    <source>
        <dbReference type="Proteomes" id="UP000366051"/>
    </source>
</evidence>
<protein>
    <recommendedName>
        <fullName evidence="3">Orotate phosphoribosyltransferase</fullName>
    </recommendedName>
</protein>
<sequence>MKNNKKVVEALSNLCFLQKGCSIFLNKSGKFFYDFNP</sequence>